<protein>
    <submittedName>
        <fullName evidence="2">Uncharacterized protein</fullName>
    </submittedName>
</protein>
<sequence>MVATSLIRIIREIGLFYSFLSALLIISCLSWIYHLESEWVKSSILIFLVFFIHTTRKDAPHLRLHFKRMYFIYLSDYLIISMAVLPVFFFKSQYFGLGVFLAFVIFISNSQSGNAIKQNIKLPYIDAFNPIVKSAIRANYAFISILLVLVYFSLIINSSLVAYSALNIYIVVISQLNSRGDDNYNIRNSISPKFYLTGKIKSGLRDYLVLILPLLPTLMFFDQGYRYSTLIAFFTGALLYVSIILSFSAFNNRLYKVIFCQLFIISLYVGVILNLFVLAFWPLLLFSLSTISMYNLKKSIRW</sequence>
<evidence type="ECO:0000313" key="3">
    <source>
        <dbReference type="Proteomes" id="UP000191055"/>
    </source>
</evidence>
<gene>
    <name evidence="2" type="ORF">SAMN03080601_03350</name>
</gene>
<feature type="transmembrane region" description="Helical" evidence="1">
    <location>
        <begin position="95"/>
        <end position="116"/>
    </location>
</feature>
<keyword evidence="1" id="KW-0472">Membrane</keyword>
<name>A0A1T5HTN2_9BACT</name>
<feature type="transmembrane region" description="Helical" evidence="1">
    <location>
        <begin position="12"/>
        <end position="33"/>
    </location>
</feature>
<feature type="transmembrane region" description="Helical" evidence="1">
    <location>
        <begin position="68"/>
        <end position="89"/>
    </location>
</feature>
<keyword evidence="1" id="KW-0812">Transmembrane</keyword>
<dbReference type="EMBL" id="FUYV01000027">
    <property type="protein sequence ID" value="SKC24058.1"/>
    <property type="molecule type" value="Genomic_DNA"/>
</dbReference>
<reference evidence="2 3" key="1">
    <citation type="submission" date="2017-02" db="EMBL/GenBank/DDBJ databases">
        <authorList>
            <person name="Peterson S.W."/>
        </authorList>
    </citation>
    <scope>NUCLEOTIDE SEQUENCE [LARGE SCALE GENOMIC DNA]</scope>
    <source>
        <strain evidence="2 3">DSM 24412</strain>
    </source>
</reference>
<feature type="transmembrane region" description="Helical" evidence="1">
    <location>
        <begin position="39"/>
        <end position="56"/>
    </location>
</feature>
<feature type="transmembrane region" description="Helical" evidence="1">
    <location>
        <begin position="254"/>
        <end position="273"/>
    </location>
</feature>
<proteinExistence type="predicted"/>
<evidence type="ECO:0000256" key="1">
    <source>
        <dbReference type="SAM" id="Phobius"/>
    </source>
</evidence>
<accession>A0A1T5HTN2</accession>
<evidence type="ECO:0000313" key="2">
    <source>
        <dbReference type="EMBL" id="SKC24058.1"/>
    </source>
</evidence>
<feature type="transmembrane region" description="Helical" evidence="1">
    <location>
        <begin position="137"/>
        <end position="154"/>
    </location>
</feature>
<feature type="transmembrane region" description="Helical" evidence="1">
    <location>
        <begin position="227"/>
        <end position="247"/>
    </location>
</feature>
<organism evidence="2 3">
    <name type="scientific">Alkalitalea saponilacus</name>
    <dbReference type="NCBI Taxonomy" id="889453"/>
    <lineage>
        <taxon>Bacteria</taxon>
        <taxon>Pseudomonadati</taxon>
        <taxon>Bacteroidota</taxon>
        <taxon>Bacteroidia</taxon>
        <taxon>Marinilabiliales</taxon>
        <taxon>Marinilabiliaceae</taxon>
        <taxon>Alkalitalea</taxon>
    </lineage>
</organism>
<keyword evidence="1" id="KW-1133">Transmembrane helix</keyword>
<dbReference type="Proteomes" id="UP000191055">
    <property type="component" value="Unassembled WGS sequence"/>
</dbReference>
<dbReference type="STRING" id="889453.SAMN03080601_03350"/>
<dbReference type="AlphaFoldDB" id="A0A1T5HTN2"/>
<keyword evidence="3" id="KW-1185">Reference proteome</keyword>